<dbReference type="PATRIC" id="fig|1114963.3.peg.5207"/>
<organism evidence="2 3">
    <name type="scientific">Novosphingobium barchaimii LL02</name>
    <dbReference type="NCBI Taxonomy" id="1114963"/>
    <lineage>
        <taxon>Bacteria</taxon>
        <taxon>Pseudomonadati</taxon>
        <taxon>Pseudomonadota</taxon>
        <taxon>Alphaproteobacteria</taxon>
        <taxon>Sphingomonadales</taxon>
        <taxon>Sphingomonadaceae</taxon>
        <taxon>Novosphingobium</taxon>
    </lineage>
</organism>
<evidence type="ECO:0000259" key="1">
    <source>
        <dbReference type="Pfam" id="PF01526"/>
    </source>
</evidence>
<accession>A0A0J7XGP2</accession>
<feature type="domain" description="Tn3 transposase DDE" evidence="1">
    <location>
        <begin position="13"/>
        <end position="132"/>
    </location>
</feature>
<reference evidence="2 3" key="1">
    <citation type="journal article" date="2015" name="G3 (Bethesda)">
        <title>Insights into Ongoing Evolution of the Hexachlorocyclohexane Catabolic Pathway from Comparative Genomics of Ten Sphingomonadaceae Strains.</title>
        <authorList>
            <person name="Pearce S.L."/>
            <person name="Oakeshott J.G."/>
            <person name="Pandey G."/>
        </authorList>
    </citation>
    <scope>NUCLEOTIDE SEQUENCE [LARGE SCALE GENOMIC DNA]</scope>
    <source>
        <strain evidence="2 3">LL02</strain>
    </source>
</reference>
<gene>
    <name evidence="2" type="ORF">V474_12760</name>
</gene>
<dbReference type="Pfam" id="PF01526">
    <property type="entry name" value="DDE_Tnp_Tn3"/>
    <property type="match status" value="1"/>
</dbReference>
<dbReference type="AlphaFoldDB" id="A0A0J7XGP2"/>
<evidence type="ECO:0000313" key="3">
    <source>
        <dbReference type="Proteomes" id="UP000052268"/>
    </source>
</evidence>
<protein>
    <recommendedName>
        <fullName evidence="1">Tn3 transposase DDE domain-containing protein</fullName>
    </recommendedName>
</protein>
<dbReference type="EMBL" id="JACU01000024">
    <property type="protein sequence ID" value="KMS50328.1"/>
    <property type="molecule type" value="Genomic_DNA"/>
</dbReference>
<evidence type="ECO:0000313" key="2">
    <source>
        <dbReference type="EMBL" id="KMS50328.1"/>
    </source>
</evidence>
<dbReference type="GO" id="GO:0004803">
    <property type="term" value="F:transposase activity"/>
    <property type="evidence" value="ECO:0007669"/>
    <property type="project" value="InterPro"/>
</dbReference>
<dbReference type="Proteomes" id="UP000052268">
    <property type="component" value="Unassembled WGS sequence"/>
</dbReference>
<dbReference type="InterPro" id="IPR002513">
    <property type="entry name" value="Tn3_Tnp_DDE_dom"/>
</dbReference>
<comment type="caution">
    <text evidence="2">The sequence shown here is derived from an EMBL/GenBank/DDBJ whole genome shotgun (WGS) entry which is preliminary data.</text>
</comment>
<proteinExistence type="predicted"/>
<sequence length="133" mass="14387">MRAEAATVASAYRYAPLHQTVIAGTAGEAIHALDGILGHESSADITALHTDGGGVSDIVFAVMHLLGLDFEPRIPRLSDRQLYGFEPARRYGRLAPLFGRRLGRDLIVSHWAEIAEVIAAMRDRTVTPSLILG</sequence>
<dbReference type="GO" id="GO:0006313">
    <property type="term" value="P:DNA transposition"/>
    <property type="evidence" value="ECO:0007669"/>
    <property type="project" value="InterPro"/>
</dbReference>
<name>A0A0J7XGP2_9SPHN</name>
<keyword evidence="3" id="KW-1185">Reference proteome</keyword>